<evidence type="ECO:0000256" key="4">
    <source>
        <dbReference type="SAM" id="MobiDB-lite"/>
    </source>
</evidence>
<dbReference type="SUPFAM" id="SSF143414">
    <property type="entry name" value="CcmK-like"/>
    <property type="match status" value="1"/>
</dbReference>
<protein>
    <submittedName>
        <fullName evidence="6">BMC domain-containing protein</fullName>
    </submittedName>
</protein>
<dbReference type="InterPro" id="IPR037233">
    <property type="entry name" value="CcmK-like_sf"/>
</dbReference>
<dbReference type="InterPro" id="IPR044872">
    <property type="entry name" value="CcmK/CsoS1_BMC"/>
</dbReference>
<keyword evidence="7" id="KW-1185">Reference proteome</keyword>
<dbReference type="PANTHER" id="PTHR33941">
    <property type="entry name" value="PROPANEDIOL UTILIZATION PROTEIN PDUA"/>
    <property type="match status" value="1"/>
</dbReference>
<dbReference type="Pfam" id="PF00936">
    <property type="entry name" value="BMC"/>
    <property type="match status" value="1"/>
</dbReference>
<proteinExistence type="inferred from homology"/>
<keyword evidence="2" id="KW-1283">Bacterial microcompartment</keyword>
<dbReference type="GO" id="GO:0031469">
    <property type="term" value="C:bacterial microcompartment"/>
    <property type="evidence" value="ECO:0007669"/>
    <property type="project" value="UniProtKB-SubCell"/>
</dbReference>
<dbReference type="OrthoDB" id="9812608at2"/>
<sequence>MRALGLIETVGYTTAVSAADAAVKAAAVEIIGIEKVIGVSGYLGVTIQLGGDVGAVQAAVDAGKAEGERVGKVISANVIARAHDDVNGKLLSLFNLNKKTAQEELETINNPKSKKTTKTKNQEKDKAIDEVKKETKPNEE</sequence>
<comment type="subcellular location">
    <subcellularLocation>
        <location evidence="1">Bacterial microcompartment</location>
    </subcellularLocation>
</comment>
<evidence type="ECO:0000256" key="1">
    <source>
        <dbReference type="ARBA" id="ARBA00024322"/>
    </source>
</evidence>
<dbReference type="RefSeq" id="WP_066398559.1">
    <property type="nucleotide sequence ID" value="NZ_CP022572.1"/>
</dbReference>
<accession>A0A3T0HYH8</accession>
<organism evidence="6 7">
    <name type="scientific">Neobacillus mesonae</name>
    <dbReference type="NCBI Taxonomy" id="1193713"/>
    <lineage>
        <taxon>Bacteria</taxon>
        <taxon>Bacillati</taxon>
        <taxon>Bacillota</taxon>
        <taxon>Bacilli</taxon>
        <taxon>Bacillales</taxon>
        <taxon>Bacillaceae</taxon>
        <taxon>Neobacillus</taxon>
    </lineage>
</organism>
<evidence type="ECO:0000256" key="2">
    <source>
        <dbReference type="ARBA" id="ARBA00024446"/>
    </source>
</evidence>
<dbReference type="EMBL" id="CP022572">
    <property type="protein sequence ID" value="AZU62119.1"/>
    <property type="molecule type" value="Genomic_DNA"/>
</dbReference>
<dbReference type="InterPro" id="IPR050575">
    <property type="entry name" value="BMC_shell"/>
</dbReference>
<reference evidence="6 7" key="1">
    <citation type="submission" date="2017-07" db="EMBL/GenBank/DDBJ databases">
        <title>The complete genome sequence of Bacillus mesonae strain H20-5, an efficient strain improving plant abiotic stress resistance.</title>
        <authorList>
            <person name="Kim S.Y."/>
            <person name="Song H."/>
            <person name="Sang M.K."/>
            <person name="Weon H.-Y."/>
            <person name="Song J."/>
        </authorList>
    </citation>
    <scope>NUCLEOTIDE SEQUENCE [LARGE SCALE GENOMIC DNA]</scope>
    <source>
        <strain evidence="6 7">H20-5</strain>
    </source>
</reference>
<feature type="region of interest" description="Disordered" evidence="4">
    <location>
        <begin position="105"/>
        <end position="140"/>
    </location>
</feature>
<dbReference type="CDD" id="cd07045">
    <property type="entry name" value="BMC_CcmK_like"/>
    <property type="match status" value="1"/>
</dbReference>
<dbReference type="SMART" id="SM00877">
    <property type="entry name" value="BMC"/>
    <property type="match status" value="1"/>
</dbReference>
<gene>
    <name evidence="6" type="ORF">CHR53_12975</name>
</gene>
<evidence type="ECO:0000256" key="3">
    <source>
        <dbReference type="PROSITE-ProRule" id="PRU01278"/>
    </source>
</evidence>
<dbReference type="AlphaFoldDB" id="A0A3T0HYH8"/>
<evidence type="ECO:0000313" key="7">
    <source>
        <dbReference type="Proteomes" id="UP000282892"/>
    </source>
</evidence>
<name>A0A3T0HYH8_9BACI</name>
<dbReference type="STRING" id="1193713.GCA_001636315_05033"/>
<evidence type="ECO:0000259" key="5">
    <source>
        <dbReference type="PROSITE" id="PS51930"/>
    </source>
</evidence>
<dbReference type="InterPro" id="IPR000249">
    <property type="entry name" value="BMC_dom"/>
</dbReference>
<dbReference type="PROSITE" id="PS51930">
    <property type="entry name" value="BMC_2"/>
    <property type="match status" value="1"/>
</dbReference>
<comment type="similarity">
    <text evidence="3">Belongs to the bacterial microcompartments protein family.</text>
</comment>
<dbReference type="PANTHER" id="PTHR33941:SF11">
    <property type="entry name" value="BACTERIAL MICROCOMPARTMENT SHELL PROTEIN PDUJ"/>
    <property type="match status" value="1"/>
</dbReference>
<dbReference type="KEGG" id="nmk:CHR53_12975"/>
<evidence type="ECO:0000313" key="6">
    <source>
        <dbReference type="EMBL" id="AZU62119.1"/>
    </source>
</evidence>
<dbReference type="Gene3D" id="3.30.70.1710">
    <property type="match status" value="1"/>
</dbReference>
<dbReference type="Proteomes" id="UP000282892">
    <property type="component" value="Chromosome"/>
</dbReference>
<feature type="domain" description="BMC" evidence="5">
    <location>
        <begin position="3"/>
        <end position="91"/>
    </location>
</feature>
<feature type="compositionally biased region" description="Basic and acidic residues" evidence="4">
    <location>
        <begin position="120"/>
        <end position="140"/>
    </location>
</feature>